<organism evidence="4 5">
    <name type="scientific">Durusdinium trenchii</name>
    <dbReference type="NCBI Taxonomy" id="1381693"/>
    <lineage>
        <taxon>Eukaryota</taxon>
        <taxon>Sar</taxon>
        <taxon>Alveolata</taxon>
        <taxon>Dinophyceae</taxon>
        <taxon>Suessiales</taxon>
        <taxon>Symbiodiniaceae</taxon>
        <taxon>Durusdinium</taxon>
    </lineage>
</organism>
<keyword evidence="1" id="KW-0175">Coiled coil</keyword>
<evidence type="ECO:0000313" key="3">
    <source>
        <dbReference type="EMBL" id="CAK9100726.1"/>
    </source>
</evidence>
<dbReference type="EMBL" id="CAXAMM010041685">
    <property type="protein sequence ID" value="CAK9100726.1"/>
    <property type="molecule type" value="Genomic_DNA"/>
</dbReference>
<keyword evidence="5" id="KW-1185">Reference proteome</keyword>
<protein>
    <submittedName>
        <fullName evidence="4">Uncharacterized protein</fullName>
    </submittedName>
</protein>
<feature type="coiled-coil region" evidence="1">
    <location>
        <begin position="11"/>
        <end position="38"/>
    </location>
</feature>
<reference evidence="4 5" key="1">
    <citation type="submission" date="2024-02" db="EMBL/GenBank/DDBJ databases">
        <authorList>
            <person name="Chen Y."/>
            <person name="Shah S."/>
            <person name="Dougan E. K."/>
            <person name="Thang M."/>
            <person name="Chan C."/>
        </authorList>
    </citation>
    <scope>NUCLEOTIDE SEQUENCE [LARGE SCALE GENOMIC DNA]</scope>
</reference>
<dbReference type="Proteomes" id="UP001642464">
    <property type="component" value="Unassembled WGS sequence"/>
</dbReference>
<evidence type="ECO:0000256" key="2">
    <source>
        <dbReference type="SAM" id="MobiDB-lite"/>
    </source>
</evidence>
<accession>A0ABP0RNW7</accession>
<feature type="region of interest" description="Disordered" evidence="2">
    <location>
        <begin position="77"/>
        <end position="122"/>
    </location>
</feature>
<name>A0ABP0RNW7_9DINO</name>
<comment type="caution">
    <text evidence="4">The sequence shown here is derived from an EMBL/GenBank/DDBJ whole genome shotgun (WGS) entry which is preliminary data.</text>
</comment>
<feature type="compositionally biased region" description="Basic and acidic residues" evidence="2">
    <location>
        <begin position="105"/>
        <end position="122"/>
    </location>
</feature>
<evidence type="ECO:0000256" key="1">
    <source>
        <dbReference type="SAM" id="Coils"/>
    </source>
</evidence>
<proteinExistence type="predicted"/>
<sequence length="122" mass="13795">MALPLAFQQTLQDVEAHYRRLHEEVMSLQRENQEMKQQLREMDPSNSVKVIEAIDADEPMILQAPKVAFEETLATQSAPARTAAQPDHSVPLPGSLEEDLLEELPMPHERSAPNRIRKASET</sequence>
<evidence type="ECO:0000313" key="4">
    <source>
        <dbReference type="EMBL" id="CAK9100956.1"/>
    </source>
</evidence>
<evidence type="ECO:0000313" key="5">
    <source>
        <dbReference type="Proteomes" id="UP001642464"/>
    </source>
</evidence>
<gene>
    <name evidence="3" type="ORF">SCF082_LOCUS47121</name>
    <name evidence="4" type="ORF">SCF082_LOCUS47217</name>
</gene>
<dbReference type="EMBL" id="CAXAMM010041729">
    <property type="protein sequence ID" value="CAK9100956.1"/>
    <property type="molecule type" value="Genomic_DNA"/>
</dbReference>